<proteinExistence type="predicted"/>
<accession>A0ABV5P5B6</accession>
<dbReference type="InterPro" id="IPR003356">
    <property type="entry name" value="DNA_methylase_A-5"/>
</dbReference>
<dbReference type="RefSeq" id="WP_345227907.1">
    <property type="nucleotide sequence ID" value="NZ_BAAAXE010000014.1"/>
</dbReference>
<evidence type="ECO:0000259" key="1">
    <source>
        <dbReference type="Pfam" id="PF02384"/>
    </source>
</evidence>
<dbReference type="Proteomes" id="UP001589718">
    <property type="component" value="Unassembled WGS sequence"/>
</dbReference>
<sequence length="680" mass="72477">MSASSLVPVSLAGIARVAGVGRAAVSNWRRRHDTFPERIGGSDTSPQFSLTEVEGWLRDSGKLPDGHERELLWLRFEALGSRAEAGLAIATSATAASATTASPRPASAARMTPPDAATAELSAAAAALGEKVGRREIFEFLLRRWLEINARQLSATPPPLASLMTWMALSAYSPDSDRLTVLDPACGTGHLLSAAADLAADGYEDLTLLGCEIDPAQSALATTRLDFAARAAERSAPVHAAVDIRTADALREDPWPVSNADIALCNPPFSERDWGHDELATDARWTHGLPPRTEPELAWVQHLLAHLKPGGTAVVVLPPAVAARKAGRRIRGSLVRTGTLRTVVALPPGCAQPHGVSLQLWLLNKPAVGTAAPQDVLFVDASHHIRGTARDSGPDWDALSQHVRAAVERLASPPSQELPARTVRVPVIDLLDDEVDVTPGRHTSAGTAPAPGELPRTWDELRATLERIGRLSETLSALVFKGAGSTPTVTVGDLARAQALEVRAGQQSADDSPAPESVLARPLPMLTIQDLLLGEAPRLAVDPAEEHTVAEKGDVIVVGVDRLFRTWVHQDEPVALGPQLYRLRVDPTLLDAHFLAGCLRAPANRRQAGTHASSSSRIDVRRLQVPQLPVADQVRLRASFRDLADFDTMLEQVHQQGKGLIGELSDRLASGDGLAAASAR</sequence>
<comment type="caution">
    <text evidence="2">The sequence shown here is derived from an EMBL/GenBank/DDBJ whole genome shotgun (WGS) entry which is preliminary data.</text>
</comment>
<dbReference type="EMBL" id="JBHMCR010000001">
    <property type="protein sequence ID" value="MFB9518390.1"/>
    <property type="molecule type" value="Genomic_DNA"/>
</dbReference>
<keyword evidence="2" id="KW-0489">Methyltransferase</keyword>
<dbReference type="PANTHER" id="PTHR42998:SF1">
    <property type="entry name" value="TYPE I RESTRICTION ENZYME HINDI METHYLASE SUBUNIT"/>
    <property type="match status" value="1"/>
</dbReference>
<organism evidence="2 3">
    <name type="scientific">Streptomyces cremeus</name>
    <dbReference type="NCBI Taxonomy" id="66881"/>
    <lineage>
        <taxon>Bacteria</taxon>
        <taxon>Bacillati</taxon>
        <taxon>Actinomycetota</taxon>
        <taxon>Actinomycetes</taxon>
        <taxon>Kitasatosporales</taxon>
        <taxon>Streptomycetaceae</taxon>
        <taxon>Streptomyces</taxon>
    </lineage>
</organism>
<dbReference type="Gene3D" id="3.40.50.150">
    <property type="entry name" value="Vaccinia Virus protein VP39"/>
    <property type="match status" value="1"/>
</dbReference>
<dbReference type="InterPro" id="IPR052916">
    <property type="entry name" value="Type-I_RE_MTase_Subunit"/>
</dbReference>
<dbReference type="PANTHER" id="PTHR42998">
    <property type="entry name" value="TYPE I RESTRICTION ENZYME HINDVIIP M PROTEIN-RELATED"/>
    <property type="match status" value="1"/>
</dbReference>
<name>A0ABV5P5B6_STRCM</name>
<dbReference type="GO" id="GO:0008168">
    <property type="term" value="F:methyltransferase activity"/>
    <property type="evidence" value="ECO:0007669"/>
    <property type="project" value="UniProtKB-KW"/>
</dbReference>
<protein>
    <submittedName>
        <fullName evidence="2">N-6 DNA methylase</fullName>
    </submittedName>
</protein>
<feature type="domain" description="DNA methylase adenine-specific" evidence="1">
    <location>
        <begin position="136"/>
        <end position="386"/>
    </location>
</feature>
<dbReference type="PRINTS" id="PR00507">
    <property type="entry name" value="N12N6MTFRASE"/>
</dbReference>
<dbReference type="GO" id="GO:0032259">
    <property type="term" value="P:methylation"/>
    <property type="evidence" value="ECO:0007669"/>
    <property type="project" value="UniProtKB-KW"/>
</dbReference>
<gene>
    <name evidence="2" type="ORF">ACFFTU_00205</name>
</gene>
<reference evidence="2 3" key="1">
    <citation type="submission" date="2024-09" db="EMBL/GenBank/DDBJ databases">
        <authorList>
            <person name="Sun Q."/>
            <person name="Mori K."/>
        </authorList>
    </citation>
    <scope>NUCLEOTIDE SEQUENCE [LARGE SCALE GENOMIC DNA]</scope>
    <source>
        <strain evidence="2 3">JCM 4362</strain>
    </source>
</reference>
<dbReference type="InterPro" id="IPR029063">
    <property type="entry name" value="SAM-dependent_MTases_sf"/>
</dbReference>
<dbReference type="SUPFAM" id="SSF53335">
    <property type="entry name" value="S-adenosyl-L-methionine-dependent methyltransferases"/>
    <property type="match status" value="1"/>
</dbReference>
<dbReference type="Pfam" id="PF02384">
    <property type="entry name" value="N6_Mtase"/>
    <property type="match status" value="1"/>
</dbReference>
<evidence type="ECO:0000313" key="2">
    <source>
        <dbReference type="EMBL" id="MFB9518390.1"/>
    </source>
</evidence>
<evidence type="ECO:0000313" key="3">
    <source>
        <dbReference type="Proteomes" id="UP001589718"/>
    </source>
</evidence>
<keyword evidence="2" id="KW-0808">Transferase</keyword>
<keyword evidence="3" id="KW-1185">Reference proteome</keyword>
<dbReference type="CDD" id="cd02440">
    <property type="entry name" value="AdoMet_MTases"/>
    <property type="match status" value="1"/>
</dbReference>